<evidence type="ECO:0000259" key="6">
    <source>
        <dbReference type="Pfam" id="PF07980"/>
    </source>
</evidence>
<accession>A0ABW2MWJ8</accession>
<dbReference type="Pfam" id="PF14322">
    <property type="entry name" value="SusD-like_3"/>
    <property type="match status" value="1"/>
</dbReference>
<dbReference type="InterPro" id="IPR033985">
    <property type="entry name" value="SusD-like_N"/>
</dbReference>
<dbReference type="SUPFAM" id="SSF48452">
    <property type="entry name" value="TPR-like"/>
    <property type="match status" value="1"/>
</dbReference>
<dbReference type="Gene3D" id="1.25.40.390">
    <property type="match status" value="1"/>
</dbReference>
<comment type="caution">
    <text evidence="8">The sequence shown here is derived from an EMBL/GenBank/DDBJ whole genome shotgun (WGS) entry which is preliminary data.</text>
</comment>
<name>A0ABW2MWJ8_9FLAO</name>
<evidence type="ECO:0000256" key="4">
    <source>
        <dbReference type="ARBA" id="ARBA00023136"/>
    </source>
</evidence>
<keyword evidence="3" id="KW-0732">Signal</keyword>
<organism evidence="8 9">
    <name type="scientific">Jejudonia soesokkakensis</name>
    <dbReference type="NCBI Taxonomy" id="1323432"/>
    <lineage>
        <taxon>Bacteria</taxon>
        <taxon>Pseudomonadati</taxon>
        <taxon>Bacteroidota</taxon>
        <taxon>Flavobacteriia</taxon>
        <taxon>Flavobacteriales</taxon>
        <taxon>Flavobacteriaceae</taxon>
        <taxon>Jejudonia</taxon>
    </lineage>
</organism>
<dbReference type="EMBL" id="JBHTBN010000005">
    <property type="protein sequence ID" value="MFC7358105.1"/>
    <property type="molecule type" value="Genomic_DNA"/>
</dbReference>
<keyword evidence="9" id="KW-1185">Reference proteome</keyword>
<dbReference type="PROSITE" id="PS51257">
    <property type="entry name" value="PROKAR_LIPOPROTEIN"/>
    <property type="match status" value="1"/>
</dbReference>
<evidence type="ECO:0000256" key="3">
    <source>
        <dbReference type="ARBA" id="ARBA00022729"/>
    </source>
</evidence>
<dbReference type="Proteomes" id="UP001596415">
    <property type="component" value="Unassembled WGS sequence"/>
</dbReference>
<feature type="domain" description="RagB/SusD" evidence="6">
    <location>
        <begin position="327"/>
        <end position="442"/>
    </location>
</feature>
<evidence type="ECO:0000259" key="7">
    <source>
        <dbReference type="Pfam" id="PF14322"/>
    </source>
</evidence>
<comment type="similarity">
    <text evidence="2">Belongs to the SusD family.</text>
</comment>
<comment type="subcellular location">
    <subcellularLocation>
        <location evidence="1">Cell outer membrane</location>
    </subcellularLocation>
</comment>
<keyword evidence="5" id="KW-0998">Cell outer membrane</keyword>
<evidence type="ECO:0000313" key="8">
    <source>
        <dbReference type="EMBL" id="MFC7358105.1"/>
    </source>
</evidence>
<sequence length="442" mass="48945">MKNNIIKIAIVCVSILFVGCEDRLNLTDPSVLGLNQFIVDEETAELALFGMYDNLQSRYVAGAEPKMVQGLYADELEHPGSFPHLDEALFNNFLTNNFAMTNIMASHYNAINSSVEIARLTEDLEDNVISPSRRSEIVAEAHAVRAFAYFQMVKTYGGLPIPTGTVPLDGPEAGNVPRSSESEVYEYILNEINLAQGKLASNNPVTQMTENALTLLKADVYMFRGQYDLAEPLLASLVGDYSITGTYEELWDGSSNSSAIFRVAYNAVDANGLSAFFTPTGRREVSPSQKLVDAFEPGDTRINLIVNPSNPLTNFINKYQSTFFQPYIYRYADVLLMYGEVLARRNAPNAASVVDPVRTRAGLGTIAPLNSSNVVSKIAQERFVEFYGEGRRWQDVKRLGLAQQVITSKGLNFTARQLLWPIPQNEIDRNASLSQADQNPGY</sequence>
<proteinExistence type="inferred from homology"/>
<feature type="domain" description="SusD-like N-terminal" evidence="7">
    <location>
        <begin position="97"/>
        <end position="212"/>
    </location>
</feature>
<evidence type="ECO:0000256" key="2">
    <source>
        <dbReference type="ARBA" id="ARBA00006275"/>
    </source>
</evidence>
<evidence type="ECO:0000256" key="1">
    <source>
        <dbReference type="ARBA" id="ARBA00004442"/>
    </source>
</evidence>
<keyword evidence="4" id="KW-0472">Membrane</keyword>
<protein>
    <submittedName>
        <fullName evidence="8">RagB/SusD family nutrient uptake outer membrane protein</fullName>
    </submittedName>
</protein>
<evidence type="ECO:0000313" key="9">
    <source>
        <dbReference type="Proteomes" id="UP001596415"/>
    </source>
</evidence>
<dbReference type="RefSeq" id="WP_380217997.1">
    <property type="nucleotide sequence ID" value="NZ_JBHTBN010000005.1"/>
</dbReference>
<reference evidence="9" key="1">
    <citation type="journal article" date="2019" name="Int. J. Syst. Evol. Microbiol.">
        <title>The Global Catalogue of Microorganisms (GCM) 10K type strain sequencing project: providing services to taxonomists for standard genome sequencing and annotation.</title>
        <authorList>
            <consortium name="The Broad Institute Genomics Platform"/>
            <consortium name="The Broad Institute Genome Sequencing Center for Infectious Disease"/>
            <person name="Wu L."/>
            <person name="Ma J."/>
        </authorList>
    </citation>
    <scope>NUCLEOTIDE SEQUENCE [LARGE SCALE GENOMIC DNA]</scope>
    <source>
        <strain evidence="9">CGMCC 1.16306</strain>
    </source>
</reference>
<dbReference type="InterPro" id="IPR012944">
    <property type="entry name" value="SusD_RagB_dom"/>
</dbReference>
<dbReference type="InterPro" id="IPR011990">
    <property type="entry name" value="TPR-like_helical_dom_sf"/>
</dbReference>
<dbReference type="Pfam" id="PF07980">
    <property type="entry name" value="SusD_RagB"/>
    <property type="match status" value="1"/>
</dbReference>
<gene>
    <name evidence="8" type="ORF">ACFQO1_10425</name>
</gene>
<evidence type="ECO:0000256" key="5">
    <source>
        <dbReference type="ARBA" id="ARBA00023237"/>
    </source>
</evidence>